<evidence type="ECO:0000313" key="1">
    <source>
        <dbReference type="EMBL" id="KRY73963.1"/>
    </source>
</evidence>
<protein>
    <submittedName>
        <fullName evidence="1">Uncharacterized protein</fullName>
    </submittedName>
</protein>
<organism evidence="1 2">
    <name type="scientific">Trichinella pseudospiralis</name>
    <name type="common">Parasitic roundworm</name>
    <dbReference type="NCBI Taxonomy" id="6337"/>
    <lineage>
        <taxon>Eukaryota</taxon>
        <taxon>Metazoa</taxon>
        <taxon>Ecdysozoa</taxon>
        <taxon>Nematoda</taxon>
        <taxon>Enoplea</taxon>
        <taxon>Dorylaimia</taxon>
        <taxon>Trichinellida</taxon>
        <taxon>Trichinellidae</taxon>
        <taxon>Trichinella</taxon>
    </lineage>
</organism>
<name>A0A0V1EJG6_TRIPS</name>
<dbReference type="AlphaFoldDB" id="A0A0V1EJG6"/>
<accession>A0A0V1EJG6</accession>
<proteinExistence type="predicted"/>
<evidence type="ECO:0000313" key="2">
    <source>
        <dbReference type="Proteomes" id="UP000054632"/>
    </source>
</evidence>
<dbReference type="EMBL" id="JYDR01000029">
    <property type="protein sequence ID" value="KRY73963.1"/>
    <property type="molecule type" value="Genomic_DNA"/>
</dbReference>
<dbReference type="Proteomes" id="UP000054632">
    <property type="component" value="Unassembled WGS sequence"/>
</dbReference>
<sequence>MTSSNLKALFCFYPKDMQEAHIVHAMMMHIYGFCAVDVNLQPEEHHGIAWLNSLEFVEFGAQHCSYLCATTKDSVYTVFSEIYTKRSTLNCFLCQPVLNYYPADFVNYIGMLFS</sequence>
<comment type="caution">
    <text evidence="1">The sequence shown here is derived from an EMBL/GenBank/DDBJ whole genome shotgun (WGS) entry which is preliminary data.</text>
</comment>
<gene>
    <name evidence="1" type="ORF">T4A_12286</name>
</gene>
<reference evidence="1 2" key="1">
    <citation type="submission" date="2015-01" db="EMBL/GenBank/DDBJ databases">
        <title>Evolution of Trichinella species and genotypes.</title>
        <authorList>
            <person name="Korhonen P.K."/>
            <person name="Edoardo P."/>
            <person name="Giuseppe L.R."/>
            <person name="Gasser R.B."/>
        </authorList>
    </citation>
    <scope>NUCLEOTIDE SEQUENCE [LARGE SCALE GENOMIC DNA]</scope>
    <source>
        <strain evidence="1">ISS13</strain>
    </source>
</reference>